<sequence length="91" mass="9700">MARKQFTTEQALAAVLASSDEEDGGGVSEPEGFDSGDEDTYAARKDPFEDAVAAVPPSATFETVNPEVIFLGSTISDGNYDFALYSTQARR</sequence>
<feature type="compositionally biased region" description="Acidic residues" evidence="1">
    <location>
        <begin position="31"/>
        <end position="40"/>
    </location>
</feature>
<feature type="region of interest" description="Disordered" evidence="1">
    <location>
        <begin position="16"/>
        <end position="46"/>
    </location>
</feature>
<dbReference type="EMBL" id="SRLO01000690">
    <property type="protein sequence ID" value="TNN48592.1"/>
    <property type="molecule type" value="Genomic_DNA"/>
</dbReference>
<accession>A0A4Z2G7N8</accession>
<dbReference type="AlphaFoldDB" id="A0A4Z2G7N8"/>
<protein>
    <submittedName>
        <fullName evidence="2">Uncharacterized protein</fullName>
    </submittedName>
</protein>
<keyword evidence="3" id="KW-1185">Reference proteome</keyword>
<evidence type="ECO:0000256" key="1">
    <source>
        <dbReference type="SAM" id="MobiDB-lite"/>
    </source>
</evidence>
<gene>
    <name evidence="2" type="ORF">EYF80_041211</name>
</gene>
<evidence type="ECO:0000313" key="2">
    <source>
        <dbReference type="EMBL" id="TNN48592.1"/>
    </source>
</evidence>
<proteinExistence type="predicted"/>
<name>A0A4Z2G7N8_9TELE</name>
<reference evidence="2 3" key="1">
    <citation type="submission" date="2019-03" db="EMBL/GenBank/DDBJ databases">
        <title>First draft genome of Liparis tanakae, snailfish: a comprehensive survey of snailfish specific genes.</title>
        <authorList>
            <person name="Kim W."/>
            <person name="Song I."/>
            <person name="Jeong J.-H."/>
            <person name="Kim D."/>
            <person name="Kim S."/>
            <person name="Ryu S."/>
            <person name="Song J.Y."/>
            <person name="Lee S.K."/>
        </authorList>
    </citation>
    <scope>NUCLEOTIDE SEQUENCE [LARGE SCALE GENOMIC DNA]</scope>
    <source>
        <tissue evidence="2">Muscle</tissue>
    </source>
</reference>
<organism evidence="2 3">
    <name type="scientific">Liparis tanakae</name>
    <name type="common">Tanaka's snailfish</name>
    <dbReference type="NCBI Taxonomy" id="230148"/>
    <lineage>
        <taxon>Eukaryota</taxon>
        <taxon>Metazoa</taxon>
        <taxon>Chordata</taxon>
        <taxon>Craniata</taxon>
        <taxon>Vertebrata</taxon>
        <taxon>Euteleostomi</taxon>
        <taxon>Actinopterygii</taxon>
        <taxon>Neopterygii</taxon>
        <taxon>Teleostei</taxon>
        <taxon>Neoteleostei</taxon>
        <taxon>Acanthomorphata</taxon>
        <taxon>Eupercaria</taxon>
        <taxon>Perciformes</taxon>
        <taxon>Cottioidei</taxon>
        <taxon>Cottales</taxon>
        <taxon>Liparidae</taxon>
        <taxon>Liparis</taxon>
    </lineage>
</organism>
<dbReference type="Proteomes" id="UP000314294">
    <property type="component" value="Unassembled WGS sequence"/>
</dbReference>
<comment type="caution">
    <text evidence="2">The sequence shown here is derived from an EMBL/GenBank/DDBJ whole genome shotgun (WGS) entry which is preliminary data.</text>
</comment>
<evidence type="ECO:0000313" key="3">
    <source>
        <dbReference type="Proteomes" id="UP000314294"/>
    </source>
</evidence>